<evidence type="ECO:0000313" key="1">
    <source>
        <dbReference type="EMBL" id="HGT71048.1"/>
    </source>
</evidence>
<organism evidence="1">
    <name type="scientific">candidate division CPR3 bacterium</name>
    <dbReference type="NCBI Taxonomy" id="2268181"/>
    <lineage>
        <taxon>Bacteria</taxon>
        <taxon>Bacteria division CPR3</taxon>
    </lineage>
</organism>
<proteinExistence type="predicted"/>
<accession>A0A7C4M0V3</accession>
<protein>
    <submittedName>
        <fullName evidence="1">Uncharacterized protein</fullName>
    </submittedName>
</protein>
<gene>
    <name evidence="1" type="ORF">ENT43_02185</name>
</gene>
<dbReference type="EMBL" id="DSYQ01000008">
    <property type="protein sequence ID" value="HGT71048.1"/>
    <property type="molecule type" value="Genomic_DNA"/>
</dbReference>
<comment type="caution">
    <text evidence="1">The sequence shown here is derived from an EMBL/GenBank/DDBJ whole genome shotgun (WGS) entry which is preliminary data.</text>
</comment>
<dbReference type="AlphaFoldDB" id="A0A7C4M0V3"/>
<sequence length="332" mass="37517">MVNPIGSTKTFLKEAIHNGQPKRRNGVIPDIEFGSWYQQKGAFGFTKKWCFAGHFAAIGSSPEIASAVSGTILQKTLFSTAEEQITMTLRINEDVWHDPNITEKILRKELKEPPICPPPLFTEKEKRFYCLVLFCETKSEGNGYRSNYLQTFWRYFKAVEKIYGEDRINLWGEYECQGAQYGREKRENLTGVIMRDDSWTSNHYNFYWLIVELGYRFAGIESDDMPRVLKENKVVTLGHQVFAIPAMHPKWGAAIIFQDSLSGDGWPFGLAPFEVSGLLIVNSSGRAGTPTLYGHGGKLHFKSNSGGRDTQGPAYIAKSVPNMNYQSVTDLI</sequence>
<reference evidence="1" key="1">
    <citation type="journal article" date="2020" name="mSystems">
        <title>Genome- and Community-Level Interaction Insights into Carbon Utilization and Element Cycling Functions of Hydrothermarchaeota in Hydrothermal Sediment.</title>
        <authorList>
            <person name="Zhou Z."/>
            <person name="Liu Y."/>
            <person name="Xu W."/>
            <person name="Pan J."/>
            <person name="Luo Z.H."/>
            <person name="Li M."/>
        </authorList>
    </citation>
    <scope>NUCLEOTIDE SEQUENCE [LARGE SCALE GENOMIC DNA]</scope>
    <source>
        <strain evidence="1">SpSt-579</strain>
    </source>
</reference>
<name>A0A7C4M0V3_UNCC3</name>